<dbReference type="PROSITE" id="PS51688">
    <property type="entry name" value="ICA"/>
    <property type="match status" value="1"/>
</dbReference>
<gene>
    <name evidence="3" type="ORF">COV34_01095</name>
</gene>
<dbReference type="Gene3D" id="2.150.10.10">
    <property type="entry name" value="Serralysin-like metalloprotease, C-terminal"/>
    <property type="match status" value="1"/>
</dbReference>
<protein>
    <recommendedName>
        <fullName evidence="2">Peptidase S74 domain-containing protein</fullName>
    </recommendedName>
</protein>
<dbReference type="Pfam" id="PF13884">
    <property type="entry name" value="Peptidase_S74"/>
    <property type="match status" value="1"/>
</dbReference>
<organism evidence="3 4">
    <name type="scientific">Candidatus Zambryskibacteria bacterium CG10_big_fil_rev_8_21_14_0_10_42_12</name>
    <dbReference type="NCBI Taxonomy" id="1975115"/>
    <lineage>
        <taxon>Bacteria</taxon>
        <taxon>Candidatus Zambryskiibacteriota</taxon>
    </lineage>
</organism>
<dbReference type="EMBL" id="PCXL01000011">
    <property type="protein sequence ID" value="PIR38198.1"/>
    <property type="molecule type" value="Genomic_DNA"/>
</dbReference>
<dbReference type="InterPro" id="IPR030392">
    <property type="entry name" value="S74_ICA"/>
</dbReference>
<feature type="compositionally biased region" description="Low complexity" evidence="1">
    <location>
        <begin position="1288"/>
        <end position="1309"/>
    </location>
</feature>
<feature type="compositionally biased region" description="Acidic residues" evidence="1">
    <location>
        <begin position="1227"/>
        <end position="1237"/>
    </location>
</feature>
<name>A0A2H0QVA9_9BACT</name>
<evidence type="ECO:0000313" key="4">
    <source>
        <dbReference type="Proteomes" id="UP000231333"/>
    </source>
</evidence>
<feature type="domain" description="Peptidase S74" evidence="2">
    <location>
        <begin position="1013"/>
        <end position="1106"/>
    </location>
</feature>
<feature type="region of interest" description="Disordered" evidence="1">
    <location>
        <begin position="1192"/>
        <end position="1315"/>
    </location>
</feature>
<evidence type="ECO:0000313" key="3">
    <source>
        <dbReference type="EMBL" id="PIR38198.1"/>
    </source>
</evidence>
<proteinExistence type="predicted"/>
<evidence type="ECO:0000256" key="1">
    <source>
        <dbReference type="SAM" id="MobiDB-lite"/>
    </source>
</evidence>
<reference evidence="3 4" key="1">
    <citation type="submission" date="2017-09" db="EMBL/GenBank/DDBJ databases">
        <title>Depth-based differentiation of microbial function through sediment-hosted aquifers and enrichment of novel symbionts in the deep terrestrial subsurface.</title>
        <authorList>
            <person name="Probst A.J."/>
            <person name="Ladd B."/>
            <person name="Jarett J.K."/>
            <person name="Geller-Mcgrath D.E."/>
            <person name="Sieber C.M."/>
            <person name="Emerson J.B."/>
            <person name="Anantharaman K."/>
            <person name="Thomas B.C."/>
            <person name="Malmstrom R."/>
            <person name="Stieglmeier M."/>
            <person name="Klingl A."/>
            <person name="Woyke T."/>
            <person name="Ryan C.M."/>
            <person name="Banfield J.F."/>
        </authorList>
    </citation>
    <scope>NUCLEOTIDE SEQUENCE [LARGE SCALE GENOMIC DNA]</scope>
    <source>
        <strain evidence="3">CG10_big_fil_rev_8_21_14_0_10_42_12</strain>
    </source>
</reference>
<sequence length="1315" mass="138317">MSEQSFDLNNKFITSREAAQHAGYSNDYIGQLCREGRVDAKKVGKIWSVSKSSLDEYLDSERSKVLESKTTLTGSRDVAIHNDISDAEISNKSFSYRSVSHANIPILNDQRDAYRDQYKRDDLEKHTNNTNTSFFASRVAPVILGITFVSAGLAYAYDMKGWGSVISFLGEAGSDRIVYDAVSLKTIEPKSVLTRVSEKVSRMDDYVYQRFDDGKTSLLLAQANMDSNVFDTFAQYVYRSINSVVCLFWCDREHEQENVIVEDDRKDEALVREPLNISNQHGVVSIQTVVQSERVIERVTEPVFISQGTITREEFEARLGALQSEVKTIPRYADSPTGSSGGGSVVYRDAGANNYGLNGDQITIPGNLYANGNSYFDTDTLVVDDTNRKVGIGTTSPFAKFSIAGDLVLTGKFYDANSSAGTNGFVLRTTGTTTEWVAVGDLGISQTFTGLTDTLSSLTASRIIYTSADGTTLTDSANFVFDGTNLGVGTTTPGYRVGIGGTLGVTGTTNLATTTITGLLTVNGNTNITEGGELTVGDKVISEGEIGAGTSTPAAKLAVQNTLTDQTASLIYGAVGQTAPLFDVFDNPTINANLFRITADGKVGVGTTSPFAKFAIRGDGTSTGLNFQTTNVNHTPLFTILDNGRVGINNSSPAYPLDVTGEIRTTDDIQFTGAAGVGMKYFNASITFSNSNGSITLNPHLGNTLFSAGNVGIGTTSPYAKLSVVGDIVGSYFNATSSTGYQLGGSTILTASTSNNSLFIGSNAGLNMLSTGTGNIGIGLNALYTNTTGDYSVAIGNSALRLALTAQRNVAIGYEAMESTTGSSNTAVGYNVLKANTTGSENVAIGENAMSLSTASQNTAVGYQSLIQSANSGNSAFGHSTLFSNTSGQQNIAIGFQAGYGVSTGNRNILVGYQAGVTGGSLTTGSNNILIGHQAGATSSTMTNGLNIGNLIYGTGLGGTGTTLSTGNIGIGTTSPGYKLHVYVGTDTDVAGFTDSNGTCTINPTSTALSCSSDRTLKKDISSLDPVTMLQNVVALNAVNYHWKTEDSGNPLRLGFIAQEVEKVFPEFVTIGPNGKKAVSYGSFTPVLASAIQAIYKDIYEMEPVNTKGQSTLLGRLLQYFENAGVKIANGLTTIKDLVAHKLTVGTSDKPTGITLYDEVSGNPYCLVIRSGQPTTYAGECGTGAQTVAVANSGSSPAASDAGTENSTGEEIIDVEQQGDMATSTEDIVEEATEENNNEAVTDGTQTVVEESSDEEVSEPDVQQEAVVAPAEPEESVEETSPPEPENTEPNVEEPQQSASSSEDSTSEPFVGDAS</sequence>
<evidence type="ECO:0000259" key="2">
    <source>
        <dbReference type="PROSITE" id="PS51688"/>
    </source>
</evidence>
<comment type="caution">
    <text evidence="3">The sequence shown here is derived from an EMBL/GenBank/DDBJ whole genome shotgun (WGS) entry which is preliminary data.</text>
</comment>
<feature type="compositionally biased region" description="Polar residues" evidence="1">
    <location>
        <begin position="1192"/>
        <end position="1209"/>
    </location>
</feature>
<accession>A0A2H0QVA9</accession>
<dbReference type="InterPro" id="IPR011049">
    <property type="entry name" value="Serralysin-like_metalloprot_C"/>
</dbReference>
<dbReference type="Proteomes" id="UP000231333">
    <property type="component" value="Unassembled WGS sequence"/>
</dbReference>